<evidence type="ECO:0000256" key="3">
    <source>
        <dbReference type="ARBA" id="ARBA00022729"/>
    </source>
</evidence>
<evidence type="ECO:0000313" key="9">
    <source>
        <dbReference type="Proteomes" id="UP001233535"/>
    </source>
</evidence>
<dbReference type="InterPro" id="IPR036852">
    <property type="entry name" value="Peptidase_S8/S53_dom_sf"/>
</dbReference>
<proteinExistence type="inferred from homology"/>
<dbReference type="InterPro" id="IPR015500">
    <property type="entry name" value="Peptidase_S8_subtilisin-rel"/>
</dbReference>
<dbReference type="InterPro" id="IPR000209">
    <property type="entry name" value="Peptidase_S8/S53_dom"/>
</dbReference>
<evidence type="ECO:0000313" key="8">
    <source>
        <dbReference type="EMBL" id="MDR0183948.1"/>
    </source>
</evidence>
<dbReference type="EMBL" id="JARUHG010000004">
    <property type="protein sequence ID" value="MDR0183948.1"/>
    <property type="molecule type" value="Genomic_DNA"/>
</dbReference>
<dbReference type="SUPFAM" id="SSF103515">
    <property type="entry name" value="Autotransporter"/>
    <property type="match status" value="1"/>
</dbReference>
<keyword evidence="9" id="KW-1185">Reference proteome</keyword>
<evidence type="ECO:0000256" key="6">
    <source>
        <dbReference type="PROSITE-ProRule" id="PRU01240"/>
    </source>
</evidence>
<dbReference type="PROSITE" id="PS51208">
    <property type="entry name" value="AUTOTRANSPORTER"/>
    <property type="match status" value="1"/>
</dbReference>
<comment type="similarity">
    <text evidence="1 6">Belongs to the peptidase S8 family.</text>
</comment>
<dbReference type="SUPFAM" id="SSF52743">
    <property type="entry name" value="Subtilisin-like"/>
    <property type="match status" value="1"/>
</dbReference>
<dbReference type="InterPro" id="IPR034061">
    <property type="entry name" value="Peptidases_S8_Autotransporter"/>
</dbReference>
<feature type="domain" description="Autotransporter" evidence="7">
    <location>
        <begin position="653"/>
        <end position="924"/>
    </location>
</feature>
<keyword evidence="3" id="KW-0732">Signal</keyword>
<keyword evidence="4" id="KW-0378">Hydrolase</keyword>
<name>A0ABU1CG74_9GAMM</name>
<evidence type="ECO:0000256" key="5">
    <source>
        <dbReference type="ARBA" id="ARBA00022825"/>
    </source>
</evidence>
<reference evidence="8 9" key="1">
    <citation type="submission" date="2023-04" db="EMBL/GenBank/DDBJ databases">
        <title>Lysobacter sp. strain UC isolated from soil sample.</title>
        <authorList>
            <person name="Choksket S."/>
            <person name="Harshvardhan F."/>
            <person name="Rana R."/>
            <person name="Patil P.B."/>
            <person name="Korpole S."/>
        </authorList>
    </citation>
    <scope>NUCLEOTIDE SEQUENCE [LARGE SCALE GENOMIC DNA]</scope>
    <source>
        <strain evidence="8 9">UC</strain>
    </source>
</reference>
<dbReference type="RefSeq" id="WP_309263081.1">
    <property type="nucleotide sequence ID" value="NZ_JARUHG010000004.1"/>
</dbReference>
<organism evidence="8 9">
    <name type="scientific">Lysobacter arvi</name>
    <dbReference type="NCBI Taxonomy" id="3038776"/>
    <lineage>
        <taxon>Bacteria</taxon>
        <taxon>Pseudomonadati</taxon>
        <taxon>Pseudomonadota</taxon>
        <taxon>Gammaproteobacteria</taxon>
        <taxon>Lysobacterales</taxon>
        <taxon>Lysobacteraceae</taxon>
        <taxon>Lysobacter</taxon>
    </lineage>
</organism>
<dbReference type="PANTHER" id="PTHR43806:SF11">
    <property type="entry name" value="CEREVISIN-RELATED"/>
    <property type="match status" value="1"/>
</dbReference>
<dbReference type="Gene3D" id="3.40.50.200">
    <property type="entry name" value="Peptidase S8/S53 domain"/>
    <property type="match status" value="1"/>
</dbReference>
<dbReference type="Proteomes" id="UP001233535">
    <property type="component" value="Unassembled WGS sequence"/>
</dbReference>
<sequence length="924" mass="97550">MTPPVTPPRPPLERAPPVLDPAIDAHLQLSGTFGGYPSYGERSRVGVIDSGVDSRLMSNFGTLFGAHRVADPAAMDTSVPDRLGHGTQVARIILGFNVSGHPGGVAQRAGLASFRYLADDGAAVQNVKADGTFAAGAQWLADAGVNVVNVSTDALRWDSEAGRNELYDGFARLAGRDALIVVAAGDAKDFEPSQLATLPLTGSDPDGVRDHWLVVGAVSSELPNLLSSTSNACGAAKDVCLMATGDVKTVDPNATGPVAAHGTDFAAAQVSGAVAVVRDRFTYLGAEQARQILLGTATDLGAPGVDDVYGHGRIDLEKALNGPGRLDWGQMDFDFSGIVSSGFGGNWANDMSGEGGLTLHGNRPLLMFLSGNNTYTGPTLVHGTYGMTVGILGQQSSDVIVRDASWVTLGDGALLKADLRAEPGTGGVTMGTPASSGWPGVLGGDIRIGGNLSNASSLRLPDRDIAVHVGGDYLQTDTGLLSMYLGGKPMDIAGTARLDGRLRIVGTVGGYVFNARADVLTASQVEGTFDAVDWTAPSYLLSATPHYEPQGVWLELTRNSVTATASRLGLSPSAVQGAQRLESAFGQLDATTASADPSFLSAAAALQAIDSGAQLERSLASLSGEFHAMDAAFVRMTVDDARHSLESRMDEAGAGDAPRVWSRAFEQQRAGAGADLQATGWTMGANVLRANGATMGLSMTTSDGHRWHGSRNDREHVRLFEGQWYANWEFGGGRYLLGSVGFGQGQRTLRREIDLDTQRFRVDSDLREQHATFGLQAGARMAWSATSLVPYAGLQAIRLQRDAFREEGAAGFGLAAPASDTSAAMGLVGARLSHRVPWAGGEWILQGRMEWQSLLSQSGGMQARFTGLDAWTPLDGAGWDDRMGLFDLGLYRDLRGARFRLTYGLRSAADERWSTAMLEWERAF</sequence>
<evidence type="ECO:0000256" key="2">
    <source>
        <dbReference type="ARBA" id="ARBA00022670"/>
    </source>
</evidence>
<dbReference type="InterPro" id="IPR005546">
    <property type="entry name" value="Autotransporte_beta"/>
</dbReference>
<gene>
    <name evidence="8" type="ORF">P8609_13370</name>
</gene>
<dbReference type="Pfam" id="PF00082">
    <property type="entry name" value="Peptidase_S8"/>
    <property type="match status" value="1"/>
</dbReference>
<dbReference type="CDD" id="cd04848">
    <property type="entry name" value="Peptidases_S8_Autotransporter_serine_protease_like"/>
    <property type="match status" value="1"/>
</dbReference>
<keyword evidence="2" id="KW-0645">Protease</keyword>
<dbReference type="PROSITE" id="PS51892">
    <property type="entry name" value="SUBTILASE"/>
    <property type="match status" value="1"/>
</dbReference>
<dbReference type="Gene3D" id="2.40.128.130">
    <property type="entry name" value="Autotransporter beta-domain"/>
    <property type="match status" value="1"/>
</dbReference>
<dbReference type="PRINTS" id="PR00723">
    <property type="entry name" value="SUBTILISIN"/>
</dbReference>
<comment type="caution">
    <text evidence="6">Lacks conserved residue(s) required for the propagation of feature annotation.</text>
</comment>
<dbReference type="SMART" id="SM00869">
    <property type="entry name" value="Autotransporter"/>
    <property type="match status" value="1"/>
</dbReference>
<dbReference type="InterPro" id="IPR036709">
    <property type="entry name" value="Autotransporte_beta_dom_sf"/>
</dbReference>
<evidence type="ECO:0000256" key="4">
    <source>
        <dbReference type="ARBA" id="ARBA00022801"/>
    </source>
</evidence>
<dbReference type="Pfam" id="PF03797">
    <property type="entry name" value="Autotransporter"/>
    <property type="match status" value="1"/>
</dbReference>
<comment type="caution">
    <text evidence="8">The sequence shown here is derived from an EMBL/GenBank/DDBJ whole genome shotgun (WGS) entry which is preliminary data.</text>
</comment>
<dbReference type="PANTHER" id="PTHR43806">
    <property type="entry name" value="PEPTIDASE S8"/>
    <property type="match status" value="1"/>
</dbReference>
<evidence type="ECO:0000256" key="1">
    <source>
        <dbReference type="ARBA" id="ARBA00011073"/>
    </source>
</evidence>
<protein>
    <submittedName>
        <fullName evidence="8">S8 family serine peptidase</fullName>
    </submittedName>
</protein>
<accession>A0ABU1CG74</accession>
<evidence type="ECO:0000259" key="7">
    <source>
        <dbReference type="PROSITE" id="PS51208"/>
    </source>
</evidence>
<dbReference type="InterPro" id="IPR050131">
    <property type="entry name" value="Peptidase_S8_subtilisin-like"/>
</dbReference>
<keyword evidence="5" id="KW-0720">Serine protease</keyword>